<protein>
    <submittedName>
        <fullName evidence="2">Transposon Tn7 transposition protein tnsC</fullName>
    </submittedName>
</protein>
<proteinExistence type="predicted"/>
<feature type="compositionally biased region" description="Basic and acidic residues" evidence="1">
    <location>
        <begin position="353"/>
        <end position="364"/>
    </location>
</feature>
<dbReference type="AlphaFoldDB" id="A0A174VFX2"/>
<feature type="region of interest" description="Disordered" evidence="1">
    <location>
        <begin position="353"/>
        <end position="379"/>
    </location>
</feature>
<reference evidence="2 3" key="1">
    <citation type="submission" date="2015-09" db="EMBL/GenBank/DDBJ databases">
        <authorList>
            <consortium name="Pathogen Informatics"/>
        </authorList>
    </citation>
    <scope>NUCLEOTIDE SEQUENCE [LARGE SCALE GENOMIC DNA]</scope>
    <source>
        <strain evidence="2 3">2789STDY5834957</strain>
    </source>
</reference>
<dbReference type="InterPro" id="IPR008868">
    <property type="entry name" value="TniB"/>
</dbReference>
<name>A0A174VFX2_9FIRM</name>
<dbReference type="Gene3D" id="3.40.50.300">
    <property type="entry name" value="P-loop containing nucleotide triphosphate hydrolases"/>
    <property type="match status" value="1"/>
</dbReference>
<evidence type="ECO:0000313" key="3">
    <source>
        <dbReference type="Proteomes" id="UP000095762"/>
    </source>
</evidence>
<dbReference type="RefSeq" id="WP_055060359.1">
    <property type="nucleotide sequence ID" value="NZ_CZBP01000031.1"/>
</dbReference>
<sequence>MRDKIVDIMPEMKTGKELLDCLRETPEYPACIWEKSSMERLVALSDIYNVYIPSRMSVEIYHKLYMGLLRSMQKKESMQAVYQKYENQRGIRGGRCRGILGGSDSFTILGASGIGKSSAVFRAIDLIMTKKVIETEEPYCRIAPCIIVQCPFDSSVKGLLLEILRKVDEVLGSKYYVNALKARASVDMLIGSVSQVSLNHIGLLVVDEIQNVVNSRNGKSLVGMLTQLINNSGIAICMVGTPESIPFFEQAMQLARRSLGLQYEAMQFGDEFCEVCRELFLYQYTKTRMELSAGVTEWLFEHCGGNISVLVSLIHDAQEIAILEGDDVLDMAMLEAAYQKRMSMLHDYLEPSIKRKKQSSDSRKRASVSVEEPEGTGTNIQETLAGMVSRAKKENLDVVEVFKQHFKVEEVAV</sequence>
<dbReference type="SUPFAM" id="SSF52540">
    <property type="entry name" value="P-loop containing nucleoside triphosphate hydrolases"/>
    <property type="match status" value="1"/>
</dbReference>
<evidence type="ECO:0000313" key="2">
    <source>
        <dbReference type="EMBL" id="CUQ33532.1"/>
    </source>
</evidence>
<dbReference type="EMBL" id="CZBP01000031">
    <property type="protein sequence ID" value="CUQ33532.1"/>
    <property type="molecule type" value="Genomic_DNA"/>
</dbReference>
<evidence type="ECO:0000256" key="1">
    <source>
        <dbReference type="SAM" id="MobiDB-lite"/>
    </source>
</evidence>
<dbReference type="Pfam" id="PF05621">
    <property type="entry name" value="TniB"/>
    <property type="match status" value="1"/>
</dbReference>
<accession>A0A174VFX2</accession>
<dbReference type="InterPro" id="IPR027417">
    <property type="entry name" value="P-loop_NTPase"/>
</dbReference>
<gene>
    <name evidence="2" type="primary">tnsC_1</name>
    <name evidence="2" type="ORF">ERS852569_03191</name>
</gene>
<organism evidence="2 3">
    <name type="scientific">Blautia obeum</name>
    <dbReference type="NCBI Taxonomy" id="40520"/>
    <lineage>
        <taxon>Bacteria</taxon>
        <taxon>Bacillati</taxon>
        <taxon>Bacillota</taxon>
        <taxon>Clostridia</taxon>
        <taxon>Lachnospirales</taxon>
        <taxon>Lachnospiraceae</taxon>
        <taxon>Blautia</taxon>
    </lineage>
</organism>
<dbReference type="Proteomes" id="UP000095762">
    <property type="component" value="Unassembled WGS sequence"/>
</dbReference>